<evidence type="ECO:0000256" key="1">
    <source>
        <dbReference type="SAM" id="MobiDB-lite"/>
    </source>
</evidence>
<dbReference type="AlphaFoldDB" id="A0A8X9A7D2"/>
<comment type="caution">
    <text evidence="2">The sequence shown here is derived from an EMBL/GenBank/DDBJ whole genome shotgun (WGS) entry which is preliminary data.</text>
</comment>
<name>A0A8X9A7D2_SALSN</name>
<keyword evidence="3" id="KW-1185">Reference proteome</keyword>
<gene>
    <name evidence="2" type="ORF">SASPL_104059</name>
</gene>
<reference evidence="2" key="2">
    <citation type="submission" date="2020-08" db="EMBL/GenBank/DDBJ databases">
        <title>Plant Genome Project.</title>
        <authorList>
            <person name="Zhang R.-G."/>
        </authorList>
    </citation>
    <scope>NUCLEOTIDE SEQUENCE</scope>
    <source>
        <strain evidence="2">Huo1</strain>
        <tissue evidence="2">Leaf</tissue>
    </source>
</reference>
<feature type="region of interest" description="Disordered" evidence="1">
    <location>
        <begin position="121"/>
        <end position="144"/>
    </location>
</feature>
<proteinExistence type="predicted"/>
<accession>A0A8X9A7D2</accession>
<dbReference type="Proteomes" id="UP000298416">
    <property type="component" value="Unassembled WGS sequence"/>
</dbReference>
<dbReference type="EMBL" id="PNBA02000002">
    <property type="protein sequence ID" value="KAG6432482.1"/>
    <property type="molecule type" value="Genomic_DNA"/>
</dbReference>
<evidence type="ECO:0000313" key="2">
    <source>
        <dbReference type="EMBL" id="KAG6432482.1"/>
    </source>
</evidence>
<protein>
    <submittedName>
        <fullName evidence="2">Uncharacterized protein</fullName>
    </submittedName>
</protein>
<organism evidence="2">
    <name type="scientific">Salvia splendens</name>
    <name type="common">Scarlet sage</name>
    <dbReference type="NCBI Taxonomy" id="180675"/>
    <lineage>
        <taxon>Eukaryota</taxon>
        <taxon>Viridiplantae</taxon>
        <taxon>Streptophyta</taxon>
        <taxon>Embryophyta</taxon>
        <taxon>Tracheophyta</taxon>
        <taxon>Spermatophyta</taxon>
        <taxon>Magnoliopsida</taxon>
        <taxon>eudicotyledons</taxon>
        <taxon>Gunneridae</taxon>
        <taxon>Pentapetalae</taxon>
        <taxon>asterids</taxon>
        <taxon>lamiids</taxon>
        <taxon>Lamiales</taxon>
        <taxon>Lamiaceae</taxon>
        <taxon>Nepetoideae</taxon>
        <taxon>Mentheae</taxon>
        <taxon>Salviinae</taxon>
        <taxon>Salvia</taxon>
        <taxon>Salvia subgen. Calosphace</taxon>
        <taxon>core Calosphace</taxon>
    </lineage>
</organism>
<evidence type="ECO:0000313" key="3">
    <source>
        <dbReference type="Proteomes" id="UP000298416"/>
    </source>
</evidence>
<reference evidence="2" key="1">
    <citation type="submission" date="2018-01" db="EMBL/GenBank/DDBJ databases">
        <authorList>
            <person name="Mao J.F."/>
        </authorList>
    </citation>
    <scope>NUCLEOTIDE SEQUENCE</scope>
    <source>
        <strain evidence="2">Huo1</strain>
        <tissue evidence="2">Leaf</tissue>
    </source>
</reference>
<sequence length="198" mass="21733">MDRHSRPQLSRSRTGSVRWRHQARVNAADLDSKEDSTGGMSVGQKAGVAVGVITGAFVVGGDVVVYKKRQQNIQLLQYGYAARREIIISICGASQNTLIDSEFPAGLLLTMPIRLLSTKEGDKEPVVDRNEDDKADGSGAVERDWRDHEISDDGAVEDGALLDEECGGLGYADAEGESRHPYWDHVDDQLQLFHFSYG</sequence>